<keyword evidence="1" id="KW-0732">Signal</keyword>
<sequence>MKIFLTGAALLAGLALAGPVAAAPGQCSMTGYGSFDCDVTADGGGITFVLPDGQTFVFAHMADGEGPGYLLPAEARPGRYPTELGVFRPVEGEDGCWLGDKDAITFCAALVQ</sequence>
<name>A0ABV7WVG4_9HYPH</name>
<dbReference type="Proteomes" id="UP001595613">
    <property type="component" value="Unassembled WGS sequence"/>
</dbReference>
<reference evidence="3" key="1">
    <citation type="journal article" date="2019" name="Int. J. Syst. Evol. Microbiol.">
        <title>The Global Catalogue of Microorganisms (GCM) 10K type strain sequencing project: providing services to taxonomists for standard genome sequencing and annotation.</title>
        <authorList>
            <consortium name="The Broad Institute Genomics Platform"/>
            <consortium name="The Broad Institute Genome Sequencing Center for Infectious Disease"/>
            <person name="Wu L."/>
            <person name="Ma J."/>
        </authorList>
    </citation>
    <scope>NUCLEOTIDE SEQUENCE [LARGE SCALE GENOMIC DNA]</scope>
    <source>
        <strain evidence="3">KCTC 42281</strain>
    </source>
</reference>
<evidence type="ECO:0000313" key="3">
    <source>
        <dbReference type="Proteomes" id="UP001595613"/>
    </source>
</evidence>
<organism evidence="2 3">
    <name type="scientific">Devosia honganensis</name>
    <dbReference type="NCBI Taxonomy" id="1610527"/>
    <lineage>
        <taxon>Bacteria</taxon>
        <taxon>Pseudomonadati</taxon>
        <taxon>Pseudomonadota</taxon>
        <taxon>Alphaproteobacteria</taxon>
        <taxon>Hyphomicrobiales</taxon>
        <taxon>Devosiaceae</taxon>
        <taxon>Devosia</taxon>
    </lineage>
</organism>
<evidence type="ECO:0000256" key="1">
    <source>
        <dbReference type="SAM" id="SignalP"/>
    </source>
</evidence>
<proteinExistence type="predicted"/>
<comment type="caution">
    <text evidence="2">The sequence shown here is derived from an EMBL/GenBank/DDBJ whole genome shotgun (WGS) entry which is preliminary data.</text>
</comment>
<keyword evidence="3" id="KW-1185">Reference proteome</keyword>
<feature type="chain" id="PRO_5047539014" evidence="1">
    <location>
        <begin position="23"/>
        <end position="112"/>
    </location>
</feature>
<dbReference type="EMBL" id="JBHRYD010000001">
    <property type="protein sequence ID" value="MFC3703298.1"/>
    <property type="molecule type" value="Genomic_DNA"/>
</dbReference>
<protein>
    <submittedName>
        <fullName evidence="2">Uncharacterized protein</fullName>
    </submittedName>
</protein>
<dbReference type="RefSeq" id="WP_380094017.1">
    <property type="nucleotide sequence ID" value="NZ_JBHRYD010000001.1"/>
</dbReference>
<gene>
    <name evidence="2" type="ORF">ACFOOL_00850</name>
</gene>
<evidence type="ECO:0000313" key="2">
    <source>
        <dbReference type="EMBL" id="MFC3703298.1"/>
    </source>
</evidence>
<accession>A0ABV7WVG4</accession>
<feature type="signal peptide" evidence="1">
    <location>
        <begin position="1"/>
        <end position="22"/>
    </location>
</feature>